<feature type="compositionally biased region" description="Low complexity" evidence="1">
    <location>
        <begin position="808"/>
        <end position="827"/>
    </location>
</feature>
<dbReference type="SUPFAM" id="SSF53098">
    <property type="entry name" value="Ribonuclease H-like"/>
    <property type="match status" value="1"/>
</dbReference>
<dbReference type="Proteomes" id="UP000886611">
    <property type="component" value="Unassembled WGS sequence"/>
</dbReference>
<name>A0A8X7XHU0_POLSE</name>
<dbReference type="Pfam" id="PF15741">
    <property type="entry name" value="LRIF1"/>
    <property type="match status" value="1"/>
</dbReference>
<evidence type="ECO:0000259" key="2">
    <source>
        <dbReference type="Pfam" id="PF05699"/>
    </source>
</evidence>
<dbReference type="GO" id="GO:0006355">
    <property type="term" value="P:regulation of DNA-templated transcription"/>
    <property type="evidence" value="ECO:0007669"/>
    <property type="project" value="InterPro"/>
</dbReference>
<evidence type="ECO:0000256" key="1">
    <source>
        <dbReference type="SAM" id="MobiDB-lite"/>
    </source>
</evidence>
<sequence length="941" mass="102114">MSTANNISVPVKMNAAVTAPNSNASSTGGMYRVLHAFDASGKKLLKLIPIGPQCIPIVPSHNKTTNACLQPIVEQQKVFTSSPIQIAQSAITQSALPVLEQSSSGKYIIPAERTFVLKPVSTIPVNEKVAIPTTNSSIKVCVPSLIKQKLVPGTSHMVNADHAYSVVNINTHPVSTKPLVLPAGSKLHFSTGTESKAVSTSTLSPGIQEKILATVGSGSQEPQKNVQTVIYLSPVNAVKTAPVNTVKLTPLKSVPLSAAKEAQVTLVKTPAPAVNANPIKDSQEPLKIVSSHVQNPGAPMKWVVQENPDSPAPYLVPVKPNHNSASKILKTLATIEQAGKGAKEPSVLSEAATTQTTSGKDNSLVMCNGKTYLLAKKNPEPTKLQVFKDKGNEAVLNVKTEKPTAETEMERTLKLSLQSSQPTSSSAGFIKRNVTSEKPIVIQDDSDTDVDDSDEIQHVEFSKSSNISPRRQKCVAVQTVRRGICTIAEVIDMTNDYDPITSENHTLSYKESVLFSHGSTVQQSPVDLCEGFSGHEPSKRKYETDSQLRKKFGITSDVKICLQRCSPHKSISLQAKTQQVILNKNPLEGIRKLIQESKADARAKKLNLSQTEVSGKCDPNTSPKQTSECLPPDFKKMKIDSRGDMAIPSSSEENSRKQGVNPHNVHPYENSGGHNFMPSNDKDSVMDEVAHCSKQLDSITSGSSNTSASAMDEDIFIVTPMDSEEIVLHSMAPKQEDSSAVREVKLAVTRNLQESYSVCYDFLHKCTTLDPRFKALPHIEDDERQKIFSDIITEMMTTTEEETEDATEIGAGSSSSPEASSTRSPPAKKSVMTELFDELFQRQGGSSKPTLLEQVQEEVSKYRASGCLSLEADPLLWWKGNEATYPHIAKLAKRYLCIPATSFASERVFSTAGDIVTATRSVLSAENVDKLIFLAKTFKLE</sequence>
<proteinExistence type="predicted"/>
<reference evidence="3 4" key="1">
    <citation type="journal article" date="2021" name="Cell">
        <title>Tracing the genetic footprints of vertebrate landing in non-teleost ray-finned fishes.</title>
        <authorList>
            <person name="Bi X."/>
            <person name="Wang K."/>
            <person name="Yang L."/>
            <person name="Pan H."/>
            <person name="Jiang H."/>
            <person name="Wei Q."/>
            <person name="Fang M."/>
            <person name="Yu H."/>
            <person name="Zhu C."/>
            <person name="Cai Y."/>
            <person name="He Y."/>
            <person name="Gan X."/>
            <person name="Zeng H."/>
            <person name="Yu D."/>
            <person name="Zhu Y."/>
            <person name="Jiang H."/>
            <person name="Qiu Q."/>
            <person name="Yang H."/>
            <person name="Zhang Y.E."/>
            <person name="Wang W."/>
            <person name="Zhu M."/>
            <person name="He S."/>
            <person name="Zhang G."/>
        </authorList>
    </citation>
    <scope>NUCLEOTIDE SEQUENCE [LARGE SCALE GENOMIC DNA]</scope>
    <source>
        <strain evidence="3">Bchr_013</strain>
    </source>
</reference>
<keyword evidence="4" id="KW-1185">Reference proteome</keyword>
<accession>A0A8X7XHU0</accession>
<protein>
    <submittedName>
        <fullName evidence="3">LRIF1 factor</fullName>
    </submittedName>
</protein>
<evidence type="ECO:0000313" key="4">
    <source>
        <dbReference type="Proteomes" id="UP000886611"/>
    </source>
</evidence>
<feature type="region of interest" description="Disordered" evidence="1">
    <location>
        <begin position="609"/>
        <end position="675"/>
    </location>
</feature>
<dbReference type="GO" id="GO:0046983">
    <property type="term" value="F:protein dimerization activity"/>
    <property type="evidence" value="ECO:0007669"/>
    <property type="project" value="InterPro"/>
</dbReference>
<dbReference type="InterPro" id="IPR026191">
    <property type="entry name" value="LRIF1"/>
</dbReference>
<organism evidence="3 4">
    <name type="scientific">Polypterus senegalus</name>
    <name type="common">Senegal bichir</name>
    <dbReference type="NCBI Taxonomy" id="55291"/>
    <lineage>
        <taxon>Eukaryota</taxon>
        <taxon>Metazoa</taxon>
        <taxon>Chordata</taxon>
        <taxon>Craniata</taxon>
        <taxon>Vertebrata</taxon>
        <taxon>Euteleostomi</taxon>
        <taxon>Actinopterygii</taxon>
        <taxon>Polypteriformes</taxon>
        <taxon>Polypteridae</taxon>
        <taxon>Polypterus</taxon>
    </lineage>
</organism>
<feature type="domain" description="HAT C-terminal dimerisation" evidence="2">
    <location>
        <begin position="860"/>
        <end position="935"/>
    </location>
</feature>
<dbReference type="PANTHER" id="PTHR16131">
    <property type="entry name" value="LIGAND-DEPENDENT NUCLEAR RECEPTOR-INTERACTING FACTOR 1"/>
    <property type="match status" value="1"/>
</dbReference>
<gene>
    <name evidence="3" type="primary">Lrif1</name>
    <name evidence="3" type="ORF">GTO96_0015357</name>
</gene>
<dbReference type="AlphaFoldDB" id="A0A8X7XHU0"/>
<feature type="compositionally biased region" description="Basic and acidic residues" evidence="1">
    <location>
        <begin position="633"/>
        <end position="643"/>
    </location>
</feature>
<feature type="non-terminal residue" evidence="3">
    <location>
        <position position="941"/>
    </location>
</feature>
<dbReference type="Pfam" id="PF05699">
    <property type="entry name" value="Dimer_Tnp_hAT"/>
    <property type="match status" value="1"/>
</dbReference>
<dbReference type="InterPro" id="IPR008906">
    <property type="entry name" value="HATC_C_dom"/>
</dbReference>
<evidence type="ECO:0000313" key="3">
    <source>
        <dbReference type="EMBL" id="KAG2467574.1"/>
    </source>
</evidence>
<dbReference type="InterPro" id="IPR012337">
    <property type="entry name" value="RNaseH-like_sf"/>
</dbReference>
<dbReference type="PANTHER" id="PTHR16131:SF2">
    <property type="entry name" value="LIGAND-DEPENDENT NUCLEAR RECEPTOR-INTERACTING FACTOR 1"/>
    <property type="match status" value="1"/>
</dbReference>
<comment type="caution">
    <text evidence="3">The sequence shown here is derived from an EMBL/GenBank/DDBJ whole genome shotgun (WGS) entry which is preliminary data.</text>
</comment>
<feature type="compositionally biased region" description="Polar residues" evidence="1">
    <location>
        <begin position="609"/>
        <end position="628"/>
    </location>
</feature>
<dbReference type="GO" id="GO:0042974">
    <property type="term" value="F:nuclear retinoic acid receptor binding"/>
    <property type="evidence" value="ECO:0007669"/>
    <property type="project" value="InterPro"/>
</dbReference>
<dbReference type="EMBL" id="JAATIS010000485">
    <property type="protein sequence ID" value="KAG2467574.1"/>
    <property type="molecule type" value="Genomic_DNA"/>
</dbReference>
<feature type="region of interest" description="Disordered" evidence="1">
    <location>
        <begin position="798"/>
        <end position="828"/>
    </location>
</feature>
<feature type="non-terminal residue" evidence="3">
    <location>
        <position position="1"/>
    </location>
</feature>